<evidence type="ECO:0008006" key="3">
    <source>
        <dbReference type="Google" id="ProtNLM"/>
    </source>
</evidence>
<dbReference type="Gene3D" id="1.10.510.10">
    <property type="entry name" value="Transferase(Phosphotransferase) domain 1"/>
    <property type="match status" value="1"/>
</dbReference>
<keyword evidence="2" id="KW-1185">Reference proteome</keyword>
<dbReference type="SUPFAM" id="SSF56112">
    <property type="entry name" value="Protein kinase-like (PK-like)"/>
    <property type="match status" value="1"/>
</dbReference>
<comment type="caution">
    <text evidence="1">The sequence shown here is derived from an EMBL/GenBank/DDBJ whole genome shotgun (WGS) entry which is preliminary data.</text>
</comment>
<feature type="non-terminal residue" evidence="1">
    <location>
        <position position="1"/>
    </location>
</feature>
<dbReference type="AlphaFoldDB" id="A0AAE0K9K7"/>
<evidence type="ECO:0000313" key="1">
    <source>
        <dbReference type="EMBL" id="KAK3372424.1"/>
    </source>
</evidence>
<gene>
    <name evidence="1" type="ORF">B0H63DRAFT_401853</name>
</gene>
<dbReference type="PANTHER" id="PTHR11909">
    <property type="entry name" value="CASEIN KINASE-RELATED"/>
    <property type="match status" value="1"/>
</dbReference>
<name>A0AAE0K9K7_9PEZI</name>
<reference evidence="1" key="2">
    <citation type="submission" date="2023-06" db="EMBL/GenBank/DDBJ databases">
        <authorList>
            <consortium name="Lawrence Berkeley National Laboratory"/>
            <person name="Haridas S."/>
            <person name="Hensen N."/>
            <person name="Bonometti L."/>
            <person name="Westerberg I."/>
            <person name="Brannstrom I.O."/>
            <person name="Guillou S."/>
            <person name="Cros-Aarteil S."/>
            <person name="Calhoun S."/>
            <person name="Kuo A."/>
            <person name="Mondo S."/>
            <person name="Pangilinan J."/>
            <person name="Riley R."/>
            <person name="LaButti K."/>
            <person name="Andreopoulos B."/>
            <person name="Lipzen A."/>
            <person name="Chen C."/>
            <person name="Yanf M."/>
            <person name="Daum C."/>
            <person name="Ng V."/>
            <person name="Clum A."/>
            <person name="Steindorff A."/>
            <person name="Ohm R."/>
            <person name="Martin F."/>
            <person name="Silar P."/>
            <person name="Natvig D."/>
            <person name="Lalanne C."/>
            <person name="Gautier V."/>
            <person name="Ament-velasquez S.L."/>
            <person name="Kruys A."/>
            <person name="Hutchinson M.I."/>
            <person name="Powell A.J."/>
            <person name="Barry K."/>
            <person name="Miller A.N."/>
            <person name="Grigoriev I.V."/>
            <person name="Debuchy R."/>
            <person name="Gladieux P."/>
            <person name="Thoren M.H."/>
            <person name="Johannesson H."/>
        </authorList>
    </citation>
    <scope>NUCLEOTIDE SEQUENCE</scope>
    <source>
        <strain evidence="1">CBS 232.78</strain>
    </source>
</reference>
<dbReference type="Proteomes" id="UP001285441">
    <property type="component" value="Unassembled WGS sequence"/>
</dbReference>
<dbReference type="InterPro" id="IPR011009">
    <property type="entry name" value="Kinase-like_dom_sf"/>
</dbReference>
<protein>
    <recommendedName>
        <fullName evidence="3">Non-specific serine/threonine protein kinase</fullName>
    </recommendedName>
</protein>
<dbReference type="EMBL" id="JAULSW010000008">
    <property type="protein sequence ID" value="KAK3372424.1"/>
    <property type="molecule type" value="Genomic_DNA"/>
</dbReference>
<reference evidence="1" key="1">
    <citation type="journal article" date="2023" name="Mol. Phylogenet. Evol.">
        <title>Genome-scale phylogeny and comparative genomics of the fungal order Sordariales.</title>
        <authorList>
            <person name="Hensen N."/>
            <person name="Bonometti L."/>
            <person name="Westerberg I."/>
            <person name="Brannstrom I.O."/>
            <person name="Guillou S."/>
            <person name="Cros-Aarteil S."/>
            <person name="Calhoun S."/>
            <person name="Haridas S."/>
            <person name="Kuo A."/>
            <person name="Mondo S."/>
            <person name="Pangilinan J."/>
            <person name="Riley R."/>
            <person name="LaButti K."/>
            <person name="Andreopoulos B."/>
            <person name="Lipzen A."/>
            <person name="Chen C."/>
            <person name="Yan M."/>
            <person name="Daum C."/>
            <person name="Ng V."/>
            <person name="Clum A."/>
            <person name="Steindorff A."/>
            <person name="Ohm R.A."/>
            <person name="Martin F."/>
            <person name="Silar P."/>
            <person name="Natvig D.O."/>
            <person name="Lalanne C."/>
            <person name="Gautier V."/>
            <person name="Ament-Velasquez S.L."/>
            <person name="Kruys A."/>
            <person name="Hutchinson M.I."/>
            <person name="Powell A.J."/>
            <person name="Barry K."/>
            <person name="Miller A.N."/>
            <person name="Grigoriev I.V."/>
            <person name="Debuchy R."/>
            <person name="Gladieux P."/>
            <person name="Hiltunen Thoren M."/>
            <person name="Johannesson H."/>
        </authorList>
    </citation>
    <scope>NUCLEOTIDE SEQUENCE</scope>
    <source>
        <strain evidence="1">CBS 232.78</strain>
    </source>
</reference>
<dbReference type="InterPro" id="IPR050235">
    <property type="entry name" value="CK1_Ser-Thr_kinase"/>
</dbReference>
<organism evidence="1 2">
    <name type="scientific">Podospora didyma</name>
    <dbReference type="NCBI Taxonomy" id="330526"/>
    <lineage>
        <taxon>Eukaryota</taxon>
        <taxon>Fungi</taxon>
        <taxon>Dikarya</taxon>
        <taxon>Ascomycota</taxon>
        <taxon>Pezizomycotina</taxon>
        <taxon>Sordariomycetes</taxon>
        <taxon>Sordariomycetidae</taxon>
        <taxon>Sordariales</taxon>
        <taxon>Podosporaceae</taxon>
        <taxon>Podospora</taxon>
    </lineage>
</organism>
<proteinExistence type="predicted"/>
<evidence type="ECO:0000313" key="2">
    <source>
        <dbReference type="Proteomes" id="UP001285441"/>
    </source>
</evidence>
<accession>A0AAE0K9K7</accession>
<sequence length="95" mass="11146">DLESIEYILCYFACGSLLWQGLEAPTGKEWNELLKKKLSLSGKDLCGNVLPSEFATYIGYIRSLPFNDKPNYSYLRILFRRVFKSERFKYNNVFD</sequence>